<gene>
    <name evidence="1" type="ORF">JJB11_24620</name>
</gene>
<evidence type="ECO:0000313" key="2">
    <source>
        <dbReference type="Proteomes" id="UP000630528"/>
    </source>
</evidence>
<dbReference type="EMBL" id="JAEPWM010000017">
    <property type="protein sequence ID" value="MBK6009296.1"/>
    <property type="molecule type" value="Genomic_DNA"/>
</dbReference>
<evidence type="ECO:0000313" key="1">
    <source>
        <dbReference type="EMBL" id="MBK6009296.1"/>
    </source>
</evidence>
<organism evidence="1 2">
    <name type="scientific">Ramlibacter ginsenosidimutans</name>
    <dbReference type="NCBI Taxonomy" id="502333"/>
    <lineage>
        <taxon>Bacteria</taxon>
        <taxon>Pseudomonadati</taxon>
        <taxon>Pseudomonadota</taxon>
        <taxon>Betaproteobacteria</taxon>
        <taxon>Burkholderiales</taxon>
        <taxon>Comamonadaceae</taxon>
        <taxon>Ramlibacter</taxon>
    </lineage>
</organism>
<comment type="caution">
    <text evidence="1">The sequence shown here is derived from an EMBL/GenBank/DDBJ whole genome shotgun (WGS) entry which is preliminary data.</text>
</comment>
<protein>
    <submittedName>
        <fullName evidence="1">Uncharacterized protein</fullName>
    </submittedName>
</protein>
<dbReference type="AlphaFoldDB" id="A0A934TXX2"/>
<sequence>MIKARLQPYVAVDGTPFSASSADLLRARGQPWKSGRNAVGLNELDYGDKVYRFQDGGRLEEVTFQAEVITVGNVAMPFEALASFVRSQDDEAFERAGFLVSPAFGLAFDPREPYWVTALARHCIPEWEAL</sequence>
<proteinExistence type="predicted"/>
<dbReference type="RefSeq" id="WP_201177782.1">
    <property type="nucleotide sequence ID" value="NZ_JAEPWM010000017.1"/>
</dbReference>
<reference evidence="1" key="1">
    <citation type="journal article" date="2012" name="J. Microbiol. Biotechnol.">
        <title>Ramlibacter ginsenosidimutans sp. nov., with ginsenoside-converting activity.</title>
        <authorList>
            <person name="Wang L."/>
            <person name="An D.S."/>
            <person name="Kim S.G."/>
            <person name="Jin F.X."/>
            <person name="Kim S.C."/>
            <person name="Lee S.T."/>
            <person name="Im W.T."/>
        </authorList>
    </citation>
    <scope>NUCLEOTIDE SEQUENCE</scope>
    <source>
        <strain evidence="1">KACC 17527</strain>
    </source>
</reference>
<keyword evidence="2" id="KW-1185">Reference proteome</keyword>
<dbReference type="Proteomes" id="UP000630528">
    <property type="component" value="Unassembled WGS sequence"/>
</dbReference>
<name>A0A934TXX2_9BURK</name>
<accession>A0A934TXX2</accession>
<reference evidence="1" key="2">
    <citation type="submission" date="2021-01" db="EMBL/GenBank/DDBJ databases">
        <authorList>
            <person name="Kang M."/>
        </authorList>
    </citation>
    <scope>NUCLEOTIDE SEQUENCE</scope>
    <source>
        <strain evidence="1">KACC 17527</strain>
    </source>
</reference>